<dbReference type="GO" id="GO:0000932">
    <property type="term" value="C:P-body"/>
    <property type="evidence" value="ECO:0000318"/>
    <property type="project" value="GO_Central"/>
</dbReference>
<dbReference type="Pfam" id="PF01423">
    <property type="entry name" value="LSM"/>
    <property type="match status" value="1"/>
</dbReference>
<dbReference type="InterPro" id="IPR010920">
    <property type="entry name" value="LSM_dom_sf"/>
</dbReference>
<protein>
    <recommendedName>
        <fullName evidence="1">Sm domain-containing protein</fullName>
    </recommendedName>
</protein>
<dbReference type="Gramene" id="Solyc03g062745.1.1">
    <property type="protein sequence ID" value="Solyc03g062745.1.1"/>
    <property type="gene ID" value="Solyc03g062745.1"/>
</dbReference>
<evidence type="ECO:0000313" key="3">
    <source>
        <dbReference type="Proteomes" id="UP000004994"/>
    </source>
</evidence>
<dbReference type="GO" id="GO:0046540">
    <property type="term" value="C:U4/U6 x U5 tri-snRNP complex"/>
    <property type="evidence" value="ECO:0000318"/>
    <property type="project" value="GO_Central"/>
</dbReference>
<dbReference type="GO" id="GO:0005688">
    <property type="term" value="C:U6 snRNP"/>
    <property type="evidence" value="ECO:0000318"/>
    <property type="project" value="GO_Central"/>
</dbReference>
<organism evidence="2">
    <name type="scientific">Solanum lycopersicum</name>
    <name type="common">Tomato</name>
    <name type="synonym">Lycopersicon esculentum</name>
    <dbReference type="NCBI Taxonomy" id="4081"/>
    <lineage>
        <taxon>Eukaryota</taxon>
        <taxon>Viridiplantae</taxon>
        <taxon>Streptophyta</taxon>
        <taxon>Embryophyta</taxon>
        <taxon>Tracheophyta</taxon>
        <taxon>Spermatophyta</taxon>
        <taxon>Magnoliopsida</taxon>
        <taxon>eudicotyledons</taxon>
        <taxon>Gunneridae</taxon>
        <taxon>Pentapetalae</taxon>
        <taxon>asterids</taxon>
        <taxon>lamiids</taxon>
        <taxon>Solanales</taxon>
        <taxon>Solanaceae</taxon>
        <taxon>Solanoideae</taxon>
        <taxon>Solaneae</taxon>
        <taxon>Solanum</taxon>
        <taxon>Solanum subgen. Lycopersicon</taxon>
    </lineage>
</organism>
<evidence type="ECO:0000259" key="1">
    <source>
        <dbReference type="SMART" id="SM00651"/>
    </source>
</evidence>
<accession>A0A3Q7FID0</accession>
<feature type="domain" description="Sm" evidence="1">
    <location>
        <begin position="71"/>
        <end position="142"/>
    </location>
</feature>
<dbReference type="GO" id="GO:0000398">
    <property type="term" value="P:mRNA splicing, via spliceosome"/>
    <property type="evidence" value="ECO:0000318"/>
    <property type="project" value="GO_Central"/>
</dbReference>
<dbReference type="InterPro" id="IPR001163">
    <property type="entry name" value="Sm_dom_euk/arc"/>
</dbReference>
<evidence type="ECO:0000313" key="2">
    <source>
        <dbReference type="EnsemblPlants" id="Solyc03g062745.1.1"/>
    </source>
</evidence>
<dbReference type="SMART" id="SM00651">
    <property type="entry name" value="Sm"/>
    <property type="match status" value="1"/>
</dbReference>
<dbReference type="Proteomes" id="UP000004994">
    <property type="component" value="Chromosome 3"/>
</dbReference>
<dbReference type="AlphaFoldDB" id="A0A3Q7FID0"/>
<keyword evidence="3" id="KW-1185">Reference proteome</keyword>
<dbReference type="EnsemblPlants" id="Solyc03g062745.1.1">
    <property type="protein sequence ID" value="Solyc03g062745.1.1"/>
    <property type="gene ID" value="Solyc03g062745.1"/>
</dbReference>
<dbReference type="InParanoid" id="A0A3Q7FID0"/>
<dbReference type="STRING" id="4081.A0A3Q7FID0"/>
<sequence length="146" mass="16688">GSKVIPRRNSHCSGLFDGPLLRFTPSPPNRSFFNVSLRAIDHKIQLATFVKRQITNSLMSKHMFTVVLTNEIDLDLVGREVTVELKNDLAIWGTLHSIDQYLNIKLENTKIVDQDKYPHMEVDFVVRNSAYSFGESLHIVQVSYTL</sequence>
<dbReference type="GO" id="GO:1990726">
    <property type="term" value="C:Lsm1-7-Pat1 complex"/>
    <property type="evidence" value="ECO:0000318"/>
    <property type="project" value="GO_Central"/>
</dbReference>
<reference evidence="2" key="2">
    <citation type="submission" date="2019-01" db="UniProtKB">
        <authorList>
            <consortium name="EnsemblPlants"/>
        </authorList>
    </citation>
    <scope>IDENTIFICATION</scope>
    <source>
        <strain evidence="2">cv. Heinz 1706</strain>
    </source>
</reference>
<name>A0A3Q7FID0_SOLLC</name>
<dbReference type="SUPFAM" id="SSF50182">
    <property type="entry name" value="Sm-like ribonucleoproteins"/>
    <property type="match status" value="1"/>
</dbReference>
<proteinExistence type="predicted"/>
<reference evidence="2" key="1">
    <citation type="journal article" date="2012" name="Nature">
        <title>The tomato genome sequence provides insights into fleshy fruit evolution.</title>
        <authorList>
            <consortium name="Tomato Genome Consortium"/>
        </authorList>
    </citation>
    <scope>NUCLEOTIDE SEQUENCE [LARGE SCALE GENOMIC DNA]</scope>
    <source>
        <strain evidence="2">cv. Heinz 1706</strain>
    </source>
</reference>
<dbReference type="InterPro" id="IPR016654">
    <property type="entry name" value="U6_snRNA_Lsm2"/>
</dbReference>
<dbReference type="Gene3D" id="2.30.30.100">
    <property type="match status" value="1"/>
</dbReference>
<dbReference type="PANTHER" id="PTHR13829">
    <property type="entry name" value="SNRNP CORE PROTEIN FAMILY MEMBER"/>
    <property type="match status" value="1"/>
</dbReference>
<dbReference type="GO" id="GO:0071013">
    <property type="term" value="C:catalytic step 2 spliceosome"/>
    <property type="evidence" value="ECO:0000318"/>
    <property type="project" value="GO_Central"/>
</dbReference>
<dbReference type="GO" id="GO:0071011">
    <property type="term" value="C:precatalytic spliceosome"/>
    <property type="evidence" value="ECO:0000318"/>
    <property type="project" value="GO_Central"/>
</dbReference>
<dbReference type="PANTHER" id="PTHR13829:SF5">
    <property type="entry name" value="SM-LIKE PROTEIN LSM2"/>
    <property type="match status" value="1"/>
</dbReference>